<evidence type="ECO:0000256" key="2">
    <source>
        <dbReference type="ARBA" id="ARBA00022695"/>
    </source>
</evidence>
<dbReference type="Pfam" id="PF26305">
    <property type="entry name" value="CD_NTase_C"/>
    <property type="match status" value="1"/>
</dbReference>
<proteinExistence type="predicted"/>
<feature type="compositionally biased region" description="Low complexity" evidence="5">
    <location>
        <begin position="61"/>
        <end position="74"/>
    </location>
</feature>
<dbReference type="GO" id="GO:0051607">
    <property type="term" value="P:defense response to virus"/>
    <property type="evidence" value="ECO:0007669"/>
    <property type="project" value="UniProtKB-KW"/>
</dbReference>
<keyword evidence="4" id="KW-0051">Antiviral defense</keyword>
<evidence type="ECO:0000256" key="1">
    <source>
        <dbReference type="ARBA" id="ARBA00022679"/>
    </source>
</evidence>
<evidence type="ECO:0000259" key="6">
    <source>
        <dbReference type="Pfam" id="PF26305"/>
    </source>
</evidence>
<organism evidence="7 8">
    <name type="scientific">Nocardioides aurantiacus</name>
    <dbReference type="NCBI Taxonomy" id="86796"/>
    <lineage>
        <taxon>Bacteria</taxon>
        <taxon>Bacillati</taxon>
        <taxon>Actinomycetota</taxon>
        <taxon>Actinomycetes</taxon>
        <taxon>Propionibacteriales</taxon>
        <taxon>Nocardioidaceae</taxon>
        <taxon>Nocardioides</taxon>
    </lineage>
</organism>
<gene>
    <name evidence="7" type="ORF">EDD33_0833</name>
</gene>
<accession>A0A3N2CR58</accession>
<dbReference type="Proteomes" id="UP000281738">
    <property type="component" value="Unassembled WGS sequence"/>
</dbReference>
<reference evidence="7 8" key="1">
    <citation type="submission" date="2018-11" db="EMBL/GenBank/DDBJ databases">
        <title>Sequencing the genomes of 1000 actinobacteria strains.</title>
        <authorList>
            <person name="Klenk H.-P."/>
        </authorList>
    </citation>
    <scope>NUCLEOTIDE SEQUENCE [LARGE SCALE GENOMIC DNA]</scope>
    <source>
        <strain evidence="7 8">DSM 12652</strain>
    </source>
</reference>
<dbReference type="InterPro" id="IPR058909">
    <property type="entry name" value="CD_NTase_C"/>
</dbReference>
<keyword evidence="8" id="KW-1185">Reference proteome</keyword>
<dbReference type="GO" id="GO:0016779">
    <property type="term" value="F:nucleotidyltransferase activity"/>
    <property type="evidence" value="ECO:0007669"/>
    <property type="project" value="InterPro"/>
</dbReference>
<feature type="domain" description="cGAS/DncV-like nucleotidyltransferase C-terminal helical" evidence="6">
    <location>
        <begin position="164"/>
        <end position="279"/>
    </location>
</feature>
<evidence type="ECO:0000256" key="5">
    <source>
        <dbReference type="SAM" id="MobiDB-lite"/>
    </source>
</evidence>
<keyword evidence="1" id="KW-0808">Transferase</keyword>
<feature type="region of interest" description="Disordered" evidence="5">
    <location>
        <begin position="61"/>
        <end position="81"/>
    </location>
</feature>
<name>A0A3N2CR58_9ACTN</name>
<dbReference type="SUPFAM" id="SSF81301">
    <property type="entry name" value="Nucleotidyltransferase"/>
    <property type="match status" value="1"/>
</dbReference>
<keyword evidence="2" id="KW-0548">Nucleotidyltransferase</keyword>
<sequence>MERAERMVKAAIDAHPAFDGYRSSIKVYAKGSYANRTNVRADSDVDVVVENQHVTYFDYFPRSSAPSPDPNANPYTGRWDDPDDWREEVRLAMVRKFGGGDVDSSGEVAITIAEVTGSRPSADVVPSFDYRRYDSPDRRVAHVGSRVFKRSGGTVANYPDQQKANGIAKDQNTGGRYKKYVRALKNAENFLAAQGINKELPSYFMECLVWNVPNSHIALGGTLDQGFRNTLAYLFNNLLPAAYDYDDWVEPNDLKYLFYGDKWSREDGFKLVDATWELLGYE</sequence>
<keyword evidence="3" id="KW-0547">Nucleotide-binding</keyword>
<comment type="caution">
    <text evidence="7">The sequence shown here is derived from an EMBL/GenBank/DDBJ whole genome shotgun (WGS) entry which is preliminary data.</text>
</comment>
<dbReference type="CDD" id="cd05400">
    <property type="entry name" value="NT_2-5OAS_ClassI-CCAase"/>
    <property type="match status" value="1"/>
</dbReference>
<evidence type="ECO:0000313" key="8">
    <source>
        <dbReference type="Proteomes" id="UP000281738"/>
    </source>
</evidence>
<dbReference type="EMBL" id="RKHO01000001">
    <property type="protein sequence ID" value="ROR90001.1"/>
    <property type="molecule type" value="Genomic_DNA"/>
</dbReference>
<evidence type="ECO:0000256" key="4">
    <source>
        <dbReference type="ARBA" id="ARBA00023118"/>
    </source>
</evidence>
<evidence type="ECO:0000313" key="7">
    <source>
        <dbReference type="EMBL" id="ROR90001.1"/>
    </source>
</evidence>
<evidence type="ECO:0000256" key="3">
    <source>
        <dbReference type="ARBA" id="ARBA00022741"/>
    </source>
</evidence>
<dbReference type="InterPro" id="IPR043519">
    <property type="entry name" value="NT_sf"/>
</dbReference>
<dbReference type="InterPro" id="IPR006116">
    <property type="entry name" value="NT_2-5OAS_ClassI-CCAase"/>
</dbReference>
<dbReference type="AlphaFoldDB" id="A0A3N2CR58"/>
<protein>
    <recommendedName>
        <fullName evidence="6">cGAS/DncV-like nucleotidyltransferase C-terminal helical domain-containing protein</fullName>
    </recommendedName>
</protein>